<sequence>MTTEVIVAILIVGFFVYTIGKSFYNDALIQKKGTIVTAVVLKSVQLSSNETGNITGSFVVKFNDPKKGERVVGFESTIPQLYTPRVQPGCEIQLRYLGDGDIVKAIFIFE</sequence>
<keyword evidence="1" id="KW-1133">Transmembrane helix</keyword>
<feature type="transmembrane region" description="Helical" evidence="1">
    <location>
        <begin position="6"/>
        <end position="24"/>
    </location>
</feature>
<proteinExistence type="predicted"/>
<evidence type="ECO:0008006" key="3">
    <source>
        <dbReference type="Google" id="ProtNLM"/>
    </source>
</evidence>
<protein>
    <recommendedName>
        <fullName evidence="3">DUF3592 domain-containing protein</fullName>
    </recommendedName>
</protein>
<dbReference type="AlphaFoldDB" id="A0A2T7B2V7"/>
<dbReference type="RefSeq" id="WP_075198986.1">
    <property type="nucleotide sequence ID" value="NZ_CP187984.1"/>
</dbReference>
<keyword evidence="1" id="KW-0472">Membrane</keyword>
<dbReference type="EMBL" id="MSAG01000025">
    <property type="protein sequence ID" value="PUX20279.1"/>
    <property type="molecule type" value="Genomic_DNA"/>
</dbReference>
<dbReference type="OrthoDB" id="6564473at2"/>
<organism evidence="2">
    <name type="scientific">Cronobacter turicensis</name>
    <dbReference type="NCBI Taxonomy" id="413502"/>
    <lineage>
        <taxon>Bacteria</taxon>
        <taxon>Pseudomonadati</taxon>
        <taxon>Pseudomonadota</taxon>
        <taxon>Gammaproteobacteria</taxon>
        <taxon>Enterobacterales</taxon>
        <taxon>Enterobacteriaceae</taxon>
        <taxon>Cronobacter</taxon>
    </lineage>
</organism>
<evidence type="ECO:0000256" key="1">
    <source>
        <dbReference type="SAM" id="Phobius"/>
    </source>
</evidence>
<reference evidence="2" key="1">
    <citation type="submission" date="2016-12" db="EMBL/GenBank/DDBJ databases">
        <title>Analysis of the Molecular Diversity Among Cronobacter Species Isolated from Filth Flies Using a Pan Genomic DNA Microarray.</title>
        <authorList>
            <person name="Pava-Ripoll M."/>
            <person name="Tall B."/>
            <person name="Farber J."/>
            <person name="Fanning S."/>
            <person name="Lehner A."/>
            <person name="Stephan R."/>
            <person name="Pagotto F."/>
            <person name="Iverson C."/>
            <person name="Ziobro G."/>
            <person name="Miller A."/>
            <person name="Pearson R."/>
            <person name="Yan Q."/>
            <person name="Kim M."/>
            <person name="Jeong S."/>
            <person name="Park J."/>
            <person name="Jun S."/>
            <person name="Choi H."/>
            <person name="Chung T."/>
            <person name="Yoo Y."/>
            <person name="Park E."/>
            <person name="Hwang S."/>
            <person name="Lee B."/>
            <person name="Sathyamoorthy V."/>
            <person name="Carter L."/>
            <person name="Mammel M."/>
            <person name="Jackson S."/>
            <person name="Kothary M."/>
            <person name="Patel I."/>
            <person name="Grim C."/>
            <person name="Gopinath G."/>
            <person name="Gangiredla J."/>
            <person name="Chase H."/>
        </authorList>
    </citation>
    <scope>NUCLEOTIDE SEQUENCE [LARGE SCALE GENOMIC DNA]</scope>
    <source>
        <strain evidence="2">MOD1-Sh41s</strain>
    </source>
</reference>
<evidence type="ECO:0000313" key="2">
    <source>
        <dbReference type="EMBL" id="PUX20279.1"/>
    </source>
</evidence>
<name>A0A2T7B2V7_9ENTR</name>
<keyword evidence="1" id="KW-0812">Transmembrane</keyword>
<accession>A0A2T7B2V7</accession>
<gene>
    <name evidence="2" type="ORF">BS411_15045</name>
</gene>
<comment type="caution">
    <text evidence="2">The sequence shown here is derived from an EMBL/GenBank/DDBJ whole genome shotgun (WGS) entry which is preliminary data.</text>
</comment>